<keyword evidence="2" id="KW-1185">Reference proteome</keyword>
<evidence type="ECO:0000313" key="1">
    <source>
        <dbReference type="EMBL" id="CAK6956523.1"/>
    </source>
</evidence>
<organism evidence="1 2">
    <name type="scientific">Scomber scombrus</name>
    <name type="common">Atlantic mackerel</name>
    <name type="synonym">Scomber vernalis</name>
    <dbReference type="NCBI Taxonomy" id="13677"/>
    <lineage>
        <taxon>Eukaryota</taxon>
        <taxon>Metazoa</taxon>
        <taxon>Chordata</taxon>
        <taxon>Craniata</taxon>
        <taxon>Vertebrata</taxon>
        <taxon>Euteleostomi</taxon>
        <taxon>Actinopterygii</taxon>
        <taxon>Neopterygii</taxon>
        <taxon>Teleostei</taxon>
        <taxon>Neoteleostei</taxon>
        <taxon>Acanthomorphata</taxon>
        <taxon>Pelagiaria</taxon>
        <taxon>Scombriformes</taxon>
        <taxon>Scombridae</taxon>
        <taxon>Scomber</taxon>
    </lineage>
</organism>
<dbReference type="Proteomes" id="UP001314229">
    <property type="component" value="Unassembled WGS sequence"/>
</dbReference>
<dbReference type="EMBL" id="CAWUFR010000025">
    <property type="protein sequence ID" value="CAK6956523.1"/>
    <property type="molecule type" value="Genomic_DNA"/>
</dbReference>
<evidence type="ECO:0000313" key="2">
    <source>
        <dbReference type="Proteomes" id="UP001314229"/>
    </source>
</evidence>
<sequence>MSSLIAHASSPVGLSDESRYDEDFYVSDMTEEVRGSKREMQSQDSSMENHVLLLYRDVLMCCALRRVSVAQDRTGRHAFRDALFHGVSFLSVSSVHRWTPVHNQDF</sequence>
<proteinExistence type="predicted"/>
<dbReference type="AlphaFoldDB" id="A0AAV1NBM0"/>
<protein>
    <submittedName>
        <fullName evidence="1">Uncharacterized protein</fullName>
    </submittedName>
</protein>
<name>A0AAV1NBM0_SCOSC</name>
<reference evidence="1 2" key="1">
    <citation type="submission" date="2024-01" db="EMBL/GenBank/DDBJ databases">
        <authorList>
            <person name="Alioto T."/>
            <person name="Alioto T."/>
            <person name="Gomez Garrido J."/>
        </authorList>
    </citation>
    <scope>NUCLEOTIDE SEQUENCE [LARGE SCALE GENOMIC DNA]</scope>
</reference>
<accession>A0AAV1NBM0</accession>
<gene>
    <name evidence="1" type="ORF">FSCOSCO3_A004220</name>
</gene>
<comment type="caution">
    <text evidence="1">The sequence shown here is derived from an EMBL/GenBank/DDBJ whole genome shotgun (WGS) entry which is preliminary data.</text>
</comment>